<organism evidence="2">
    <name type="scientific">uncultured Caudovirales phage</name>
    <dbReference type="NCBI Taxonomy" id="2100421"/>
    <lineage>
        <taxon>Viruses</taxon>
        <taxon>Duplodnaviria</taxon>
        <taxon>Heunggongvirae</taxon>
        <taxon>Uroviricota</taxon>
        <taxon>Caudoviricetes</taxon>
        <taxon>Peduoviridae</taxon>
        <taxon>Maltschvirus</taxon>
        <taxon>Maltschvirus maltsch</taxon>
    </lineage>
</organism>
<sequence>MSEDMKAELQHWQARTDEMQVAIERIREERDIATRRVLLLEATNQMLTDEVKQLRSMVERVQVAMSQGQEL</sequence>
<feature type="coiled-coil region" evidence="1">
    <location>
        <begin position="9"/>
        <end position="64"/>
    </location>
</feature>
<gene>
    <name evidence="2" type="ORF">UFOVP691_45</name>
</gene>
<evidence type="ECO:0000313" key="2">
    <source>
        <dbReference type="EMBL" id="CAB4157773.1"/>
    </source>
</evidence>
<dbReference type="EMBL" id="LR796663">
    <property type="protein sequence ID" value="CAB4157773.1"/>
    <property type="molecule type" value="Genomic_DNA"/>
</dbReference>
<name>A0A6J5NFS8_9CAUD</name>
<reference evidence="2" key="1">
    <citation type="submission" date="2020-04" db="EMBL/GenBank/DDBJ databases">
        <authorList>
            <person name="Chiriac C."/>
            <person name="Salcher M."/>
            <person name="Ghai R."/>
            <person name="Kavagutti S V."/>
        </authorList>
    </citation>
    <scope>NUCLEOTIDE SEQUENCE</scope>
</reference>
<keyword evidence="1" id="KW-0175">Coiled coil</keyword>
<accession>A0A6J5NFS8</accession>
<proteinExistence type="predicted"/>
<evidence type="ECO:0000256" key="1">
    <source>
        <dbReference type="SAM" id="Coils"/>
    </source>
</evidence>
<protein>
    <submittedName>
        <fullName evidence="2">Uncharacterized protein</fullName>
    </submittedName>
</protein>